<dbReference type="InterPro" id="IPR006993">
    <property type="entry name" value="Glut_rich_SH3-bd"/>
</dbReference>
<comment type="similarity">
    <text evidence="1">Belongs to the SH3BGR family.</text>
</comment>
<dbReference type="InterPro" id="IPR036249">
    <property type="entry name" value="Thioredoxin-like_sf"/>
</dbReference>
<evidence type="ECO:0000256" key="1">
    <source>
        <dbReference type="ARBA" id="ARBA00007764"/>
    </source>
</evidence>
<organism evidence="3 6">
    <name type="scientific">Didymodactylos carnosus</name>
    <dbReference type="NCBI Taxonomy" id="1234261"/>
    <lineage>
        <taxon>Eukaryota</taxon>
        <taxon>Metazoa</taxon>
        <taxon>Spiralia</taxon>
        <taxon>Gnathifera</taxon>
        <taxon>Rotifera</taxon>
        <taxon>Eurotatoria</taxon>
        <taxon>Bdelloidea</taxon>
        <taxon>Philodinida</taxon>
        <taxon>Philodinidae</taxon>
        <taxon>Didymodactylos</taxon>
    </lineage>
</organism>
<dbReference type="EMBL" id="CAJOBA010001229">
    <property type="protein sequence ID" value="CAF3583739.1"/>
    <property type="molecule type" value="Genomic_DNA"/>
</dbReference>
<evidence type="ECO:0000313" key="4">
    <source>
        <dbReference type="EMBL" id="CAF3583739.1"/>
    </source>
</evidence>
<dbReference type="Proteomes" id="UP000681722">
    <property type="component" value="Unassembled WGS sequence"/>
</dbReference>
<proteinExistence type="inferred from homology"/>
<evidence type="ECO:0000313" key="2">
    <source>
        <dbReference type="EMBL" id="CAF0800430.1"/>
    </source>
</evidence>
<dbReference type="EMBL" id="CAJOBC010003677">
    <property type="protein sequence ID" value="CAF3795555.1"/>
    <property type="molecule type" value="Genomic_DNA"/>
</dbReference>
<dbReference type="Gene3D" id="3.40.30.10">
    <property type="entry name" value="Glutaredoxin"/>
    <property type="match status" value="1"/>
</dbReference>
<accession>A0A814IDS3</accession>
<dbReference type="Proteomes" id="UP000677228">
    <property type="component" value="Unassembled WGS sequence"/>
</dbReference>
<sequence>MVYISNISGNHLTTGRQRQVKHILDTHGIRYIEIDISDPKQTNEKEFLQKSLFKKNLKLTLPQVFTDDELCYDYDELMAAVESNQLKQLLKISSVTTTSDQKQEHSLMSSA</sequence>
<gene>
    <name evidence="3" type="ORF">GPM918_LOCUS14948</name>
    <name evidence="2" type="ORF">OVA965_LOCUS4616</name>
    <name evidence="5" type="ORF">SRO942_LOCUS14945</name>
    <name evidence="4" type="ORF">TMI583_LOCUS4614</name>
</gene>
<dbReference type="Proteomes" id="UP000663829">
    <property type="component" value="Unassembled WGS sequence"/>
</dbReference>
<keyword evidence="6" id="KW-1185">Reference proteome</keyword>
<dbReference type="Proteomes" id="UP000682733">
    <property type="component" value="Unassembled WGS sequence"/>
</dbReference>
<dbReference type="SUPFAM" id="SSF52833">
    <property type="entry name" value="Thioredoxin-like"/>
    <property type="match status" value="1"/>
</dbReference>
<dbReference type="Pfam" id="PF04908">
    <property type="entry name" value="SH3BGR"/>
    <property type="match status" value="1"/>
</dbReference>
<evidence type="ECO:0000313" key="3">
    <source>
        <dbReference type="EMBL" id="CAF1024326.1"/>
    </source>
</evidence>
<comment type="caution">
    <text evidence="3">The sequence shown here is derived from an EMBL/GenBank/DDBJ whole genome shotgun (WGS) entry which is preliminary data.</text>
</comment>
<dbReference type="PANTHER" id="PTHR12232">
    <property type="entry name" value="SH3 DOMAIN-BINDING GLUTAMIC ACID-RICH-LIKE PROTEIN"/>
    <property type="match status" value="1"/>
</dbReference>
<dbReference type="EMBL" id="CAJNOQ010003678">
    <property type="protein sequence ID" value="CAF1024326.1"/>
    <property type="molecule type" value="Genomic_DNA"/>
</dbReference>
<dbReference type="EMBL" id="CAJNOK010001229">
    <property type="protein sequence ID" value="CAF0800430.1"/>
    <property type="molecule type" value="Genomic_DNA"/>
</dbReference>
<dbReference type="PANTHER" id="PTHR12232:SF0">
    <property type="entry name" value="THIOREDOXIN DOMAIN-CONTAINING PROTEIN"/>
    <property type="match status" value="1"/>
</dbReference>
<evidence type="ECO:0008006" key="7">
    <source>
        <dbReference type="Google" id="ProtNLM"/>
    </source>
</evidence>
<dbReference type="GO" id="GO:0005737">
    <property type="term" value="C:cytoplasm"/>
    <property type="evidence" value="ECO:0007669"/>
    <property type="project" value="TreeGrafter"/>
</dbReference>
<name>A0A814IDS3_9BILA</name>
<dbReference type="PROSITE" id="PS51354">
    <property type="entry name" value="GLUTAREDOXIN_2"/>
    <property type="match status" value="1"/>
</dbReference>
<dbReference type="InterPro" id="IPR051033">
    <property type="entry name" value="SH3BGR"/>
</dbReference>
<evidence type="ECO:0000313" key="6">
    <source>
        <dbReference type="Proteomes" id="UP000663829"/>
    </source>
</evidence>
<dbReference type="OrthoDB" id="9932926at2759"/>
<reference evidence="3" key="1">
    <citation type="submission" date="2021-02" db="EMBL/GenBank/DDBJ databases">
        <authorList>
            <person name="Nowell W R."/>
        </authorList>
    </citation>
    <scope>NUCLEOTIDE SEQUENCE</scope>
</reference>
<protein>
    <recommendedName>
        <fullName evidence="7">SH3 domain-binding glutamic acid-rich-like protein</fullName>
    </recommendedName>
</protein>
<evidence type="ECO:0000313" key="5">
    <source>
        <dbReference type="EMBL" id="CAF3795555.1"/>
    </source>
</evidence>
<dbReference type="AlphaFoldDB" id="A0A814IDS3"/>